<evidence type="ECO:0000313" key="1">
    <source>
        <dbReference type="EMBL" id="KAA1425606.1"/>
    </source>
</evidence>
<gene>
    <name evidence="1" type="ORF">F0U47_17605</name>
</gene>
<dbReference type="RefSeq" id="WP_149751792.1">
    <property type="nucleotide sequence ID" value="NZ_VUJW01000011.1"/>
</dbReference>
<dbReference type="Proteomes" id="UP000324351">
    <property type="component" value="Unassembled WGS sequence"/>
</dbReference>
<reference evidence="1 2" key="1">
    <citation type="submission" date="2019-09" db="EMBL/GenBank/DDBJ databases">
        <title>Nocardioides panacisoli sp. nov., isolated from the soil of a ginseng field.</title>
        <authorList>
            <person name="Cho C."/>
        </authorList>
    </citation>
    <scope>NUCLEOTIDE SEQUENCE [LARGE SCALE GENOMIC DNA]</scope>
    <source>
        <strain evidence="1 2">BN140041</strain>
    </source>
</reference>
<keyword evidence="2" id="KW-1185">Reference proteome</keyword>
<accession>A0A5B1LYI1</accession>
<dbReference type="EMBL" id="VUJW01000011">
    <property type="protein sequence ID" value="KAA1425606.1"/>
    <property type="molecule type" value="Genomic_DNA"/>
</dbReference>
<proteinExistence type="predicted"/>
<sequence length="119" mass="13248">MTVVWAAIVLTVAAVALYTAFVSRTVDSATWPEDAPLQLRENRAHDQQINHIERLLSVEDTTAAHQVLREVTAQLLAMPVLAETRLDPAAAAFVVGPPPRSPDRYRRELAEALRRIEQL</sequence>
<evidence type="ECO:0000313" key="2">
    <source>
        <dbReference type="Proteomes" id="UP000324351"/>
    </source>
</evidence>
<name>A0A5B1LYI1_9ACTN</name>
<comment type="caution">
    <text evidence="1">The sequence shown here is derived from an EMBL/GenBank/DDBJ whole genome shotgun (WGS) entry which is preliminary data.</text>
</comment>
<organism evidence="1 2">
    <name type="scientific">Nocardioides antri</name>
    <dbReference type="NCBI Taxonomy" id="2607659"/>
    <lineage>
        <taxon>Bacteria</taxon>
        <taxon>Bacillati</taxon>
        <taxon>Actinomycetota</taxon>
        <taxon>Actinomycetes</taxon>
        <taxon>Propionibacteriales</taxon>
        <taxon>Nocardioidaceae</taxon>
        <taxon>Nocardioides</taxon>
    </lineage>
</organism>
<reference evidence="1 2" key="2">
    <citation type="submission" date="2019-09" db="EMBL/GenBank/DDBJ databases">
        <authorList>
            <person name="Jin C."/>
        </authorList>
    </citation>
    <scope>NUCLEOTIDE SEQUENCE [LARGE SCALE GENOMIC DNA]</scope>
    <source>
        <strain evidence="1 2">BN140041</strain>
    </source>
</reference>
<protein>
    <submittedName>
        <fullName evidence="1">Uncharacterized protein</fullName>
    </submittedName>
</protein>
<dbReference type="AlphaFoldDB" id="A0A5B1LYI1"/>